<reference evidence="1 2" key="1">
    <citation type="submission" date="2023-07" db="EMBL/GenBank/DDBJ databases">
        <title>Genomic Encyclopedia of Type Strains, Phase IV (KMG-IV): sequencing the most valuable type-strain genomes for metagenomic binning, comparative biology and taxonomic classification.</title>
        <authorList>
            <person name="Goeker M."/>
        </authorList>
    </citation>
    <scope>NUCLEOTIDE SEQUENCE [LARGE SCALE GENOMIC DNA]</scope>
    <source>
        <strain evidence="1 2">DSM 4006</strain>
    </source>
</reference>
<dbReference type="RefSeq" id="WP_274457476.1">
    <property type="nucleotide sequence ID" value="NZ_CP067097.1"/>
</dbReference>
<name>A0ABT9XJI1_9BACL</name>
<accession>A0ABT9XJI1</accession>
<dbReference type="Proteomes" id="UP001232973">
    <property type="component" value="Unassembled WGS sequence"/>
</dbReference>
<gene>
    <name evidence="1" type="ORF">J2S03_002302</name>
</gene>
<dbReference type="EMBL" id="JAUSTP010000018">
    <property type="protein sequence ID" value="MDQ0190438.1"/>
    <property type="molecule type" value="Genomic_DNA"/>
</dbReference>
<evidence type="ECO:0008006" key="3">
    <source>
        <dbReference type="Google" id="ProtNLM"/>
    </source>
</evidence>
<proteinExistence type="predicted"/>
<evidence type="ECO:0000313" key="1">
    <source>
        <dbReference type="EMBL" id="MDQ0190438.1"/>
    </source>
</evidence>
<sequence length="152" mass="17203">MSSRGSQSGWRWGCIGLALVGLLVWWTHQPSSAGKEAARTKAAFEHTVPTRLHVAYTGKSWRGQPLYVLENESTQALQNLQIFNWNNDPLPLLWVGSRPPNEYEQANSTVQPPLTLAPGQQVWFEMSERPPQKLTVMWLGDQHAIYETVNVH</sequence>
<evidence type="ECO:0000313" key="2">
    <source>
        <dbReference type="Proteomes" id="UP001232973"/>
    </source>
</evidence>
<comment type="caution">
    <text evidence="1">The sequence shown here is derived from an EMBL/GenBank/DDBJ whole genome shotgun (WGS) entry which is preliminary data.</text>
</comment>
<protein>
    <recommendedName>
        <fullName evidence="3">DUF5067 domain-containing protein</fullName>
    </recommendedName>
</protein>
<organism evidence="1 2">
    <name type="scientific">Alicyclobacillus cycloheptanicus</name>
    <dbReference type="NCBI Taxonomy" id="1457"/>
    <lineage>
        <taxon>Bacteria</taxon>
        <taxon>Bacillati</taxon>
        <taxon>Bacillota</taxon>
        <taxon>Bacilli</taxon>
        <taxon>Bacillales</taxon>
        <taxon>Alicyclobacillaceae</taxon>
        <taxon>Alicyclobacillus</taxon>
    </lineage>
</organism>
<keyword evidence="2" id="KW-1185">Reference proteome</keyword>